<accession>A0ABM6Y6G7</accession>
<sequence>MELEFNLLSFVLGLAIIPLLHMAAFGTGFAVGYVTTRRLGKGLSDPMPHNGIGAMTGLSLADVYKN</sequence>
<organism evidence="2 3">
    <name type="scientific">Thalassospira indica</name>
    <dbReference type="NCBI Taxonomy" id="1891279"/>
    <lineage>
        <taxon>Bacteria</taxon>
        <taxon>Pseudomonadati</taxon>
        <taxon>Pseudomonadota</taxon>
        <taxon>Alphaproteobacteria</taxon>
        <taxon>Rhodospirillales</taxon>
        <taxon>Thalassospiraceae</taxon>
        <taxon>Thalassospira</taxon>
    </lineage>
</organism>
<reference evidence="2 3" key="1">
    <citation type="submission" date="2018-08" db="EMBL/GenBank/DDBJ databases">
        <title>Complete genome sequence of type strain Thalassospira indica MCCC 1A01103T, isolated from isolated from deep seawater of the Indian Ocean.</title>
        <authorList>
            <person name="Liu Y."/>
        </authorList>
    </citation>
    <scope>NUCLEOTIDE SEQUENCE [LARGE SCALE GENOMIC DNA]</scope>
    <source>
        <strain evidence="2 3">PB8BT</strain>
    </source>
</reference>
<evidence type="ECO:0000313" key="3">
    <source>
        <dbReference type="Proteomes" id="UP000256971"/>
    </source>
</evidence>
<keyword evidence="1" id="KW-0812">Transmembrane</keyword>
<keyword evidence="1" id="KW-1133">Transmembrane helix</keyword>
<name>A0ABM6Y6G7_9PROT</name>
<proteinExistence type="predicted"/>
<keyword evidence="3" id="KW-1185">Reference proteome</keyword>
<dbReference type="EMBL" id="CP031555">
    <property type="protein sequence ID" value="AXO16490.1"/>
    <property type="molecule type" value="Genomic_DNA"/>
</dbReference>
<protein>
    <submittedName>
        <fullName evidence="2">Uncharacterized protein</fullName>
    </submittedName>
</protein>
<dbReference type="RefSeq" id="WP_064790275.1">
    <property type="nucleotide sequence ID" value="NZ_CP031555.1"/>
</dbReference>
<keyword evidence="1" id="KW-0472">Membrane</keyword>
<evidence type="ECO:0000313" key="2">
    <source>
        <dbReference type="EMBL" id="AXO16490.1"/>
    </source>
</evidence>
<dbReference type="Proteomes" id="UP000256971">
    <property type="component" value="Chromosome"/>
</dbReference>
<gene>
    <name evidence="2" type="ORF">DY252_21325</name>
</gene>
<evidence type="ECO:0000256" key="1">
    <source>
        <dbReference type="SAM" id="Phobius"/>
    </source>
</evidence>
<feature type="transmembrane region" description="Helical" evidence="1">
    <location>
        <begin position="6"/>
        <end position="34"/>
    </location>
</feature>